<evidence type="ECO:0000256" key="4">
    <source>
        <dbReference type="PIRNR" id="PIRNR001365"/>
    </source>
</evidence>
<evidence type="ECO:0000313" key="7">
    <source>
        <dbReference type="EMBL" id="ACQ79768.1"/>
    </source>
</evidence>
<feature type="active site" description="Schiff-base intermediate with substrate" evidence="5">
    <location>
        <position position="166"/>
    </location>
</feature>
<dbReference type="InterPro" id="IPR013785">
    <property type="entry name" value="Aldolase_TIM"/>
</dbReference>
<dbReference type="PIRSF" id="PIRSF001365">
    <property type="entry name" value="DHDPS"/>
    <property type="match status" value="1"/>
</dbReference>
<reference evidence="7 8" key="1">
    <citation type="journal article" date="2009" name="Stand. Genomic Sci.">
        <title>Complete genome sequence of Beutenbergia cavernae type strain (HKI 0122).</title>
        <authorList>
            <person name="Land M."/>
            <person name="Pukall R."/>
            <person name="Abt B."/>
            <person name="Goker M."/>
            <person name="Rohde M."/>
            <person name="Glavina Del Rio T."/>
            <person name="Tice H."/>
            <person name="Copeland A."/>
            <person name="Cheng J.F."/>
            <person name="Lucas S."/>
            <person name="Chen F."/>
            <person name="Nolan M."/>
            <person name="Bruce D."/>
            <person name="Goodwin L."/>
            <person name="Pitluck S."/>
            <person name="Ivanova N."/>
            <person name="Mavromatis K."/>
            <person name="Ovchinnikova G."/>
            <person name="Pati A."/>
            <person name="Chen A."/>
            <person name="Palaniappan K."/>
            <person name="Hauser L."/>
            <person name="Chang Y.J."/>
            <person name="Jefferies C.C."/>
            <person name="Saunders E."/>
            <person name="Brettin T."/>
            <person name="Detter J.C."/>
            <person name="Han C."/>
            <person name="Chain P."/>
            <person name="Bristow J."/>
            <person name="Eisen J.A."/>
            <person name="Markowitz V."/>
            <person name="Hugenholtz P."/>
            <person name="Kyrpides N.C."/>
            <person name="Klenk H.P."/>
            <person name="Lapidus A."/>
        </authorList>
    </citation>
    <scope>NUCLEOTIDE SEQUENCE [LARGE SCALE GENOMIC DNA]</scope>
    <source>
        <strain evidence="8">ATCC BAA-8 / DSM 12333 / NBRC 16432</strain>
    </source>
</reference>
<dbReference type="AlphaFoldDB" id="C5C369"/>
<evidence type="ECO:0000256" key="2">
    <source>
        <dbReference type="ARBA" id="ARBA00023239"/>
    </source>
</evidence>
<feature type="active site" description="Proton donor/acceptor" evidence="5">
    <location>
        <position position="138"/>
    </location>
</feature>
<dbReference type="KEGG" id="bcv:Bcav_1512"/>
<dbReference type="InterPro" id="IPR020625">
    <property type="entry name" value="Schiff_base-form_aldolases_AS"/>
</dbReference>
<dbReference type="PANTHER" id="PTHR12128">
    <property type="entry name" value="DIHYDRODIPICOLINATE SYNTHASE"/>
    <property type="match status" value="1"/>
</dbReference>
<dbReference type="eggNOG" id="COG0329">
    <property type="taxonomic scope" value="Bacteria"/>
</dbReference>
<gene>
    <name evidence="7" type="ordered locus">Bcav_1512</name>
</gene>
<evidence type="ECO:0000256" key="1">
    <source>
        <dbReference type="ARBA" id="ARBA00007592"/>
    </source>
</evidence>
<dbReference type="OrthoDB" id="9778880at2"/>
<dbReference type="RefSeq" id="WP_015882008.1">
    <property type="nucleotide sequence ID" value="NC_012669.1"/>
</dbReference>
<accession>C5C369</accession>
<dbReference type="GO" id="GO:0044281">
    <property type="term" value="P:small molecule metabolic process"/>
    <property type="evidence" value="ECO:0007669"/>
    <property type="project" value="UniProtKB-ARBA"/>
</dbReference>
<dbReference type="STRING" id="471853.Bcav_1512"/>
<dbReference type="CDD" id="cd00408">
    <property type="entry name" value="DHDPS-like"/>
    <property type="match status" value="1"/>
</dbReference>
<dbReference type="SUPFAM" id="SSF51569">
    <property type="entry name" value="Aldolase"/>
    <property type="match status" value="1"/>
</dbReference>
<dbReference type="SMART" id="SM01130">
    <property type="entry name" value="DHDPS"/>
    <property type="match status" value="1"/>
</dbReference>
<feature type="binding site" evidence="6">
    <location>
        <position position="50"/>
    </location>
    <ligand>
        <name>pyruvate</name>
        <dbReference type="ChEBI" id="CHEBI:15361"/>
    </ligand>
</feature>
<keyword evidence="3" id="KW-0704">Schiff base</keyword>
<evidence type="ECO:0000256" key="3">
    <source>
        <dbReference type="ARBA" id="ARBA00023270"/>
    </source>
</evidence>
<organism evidence="7 8">
    <name type="scientific">Beutenbergia cavernae (strain ATCC BAA-8 / DSM 12333 / CCUG 43141 / JCM 11478 / NBRC 16432 / NCIMB 13614 / HKI 0122)</name>
    <dbReference type="NCBI Taxonomy" id="471853"/>
    <lineage>
        <taxon>Bacteria</taxon>
        <taxon>Bacillati</taxon>
        <taxon>Actinomycetota</taxon>
        <taxon>Actinomycetes</taxon>
        <taxon>Micrococcales</taxon>
        <taxon>Beutenbergiaceae</taxon>
        <taxon>Beutenbergia</taxon>
    </lineage>
</organism>
<evidence type="ECO:0000313" key="8">
    <source>
        <dbReference type="Proteomes" id="UP000007962"/>
    </source>
</evidence>
<dbReference type="Proteomes" id="UP000007962">
    <property type="component" value="Chromosome"/>
</dbReference>
<sequence length="300" mass="31045">MSSNHAGPTGVICPIVTPLTDDERLDREVLAAHVRAVLPHVDGLMALGTTGELPVLDDAVADELVDVVLSEVGDAGGQIVLGVGGAGWARTRRNLRRVADGVTHVAVCAPFYYATTPAGLLDYFRRAADAAAVPVVLYNIPQNTHVPLTVDLVATLAEHENVVGIKDSGPSREYFTELLALRSPSFTVLRGTDDAAVLEYRAAGADGFVSGLENIEPGLLRAALEAGDDDARAAAVARIGEIAALADGATGLSAIKAAVAILRGGSPRAARPVPTLEADALRDLAARLEVLGLRPHVAVG</sequence>
<dbReference type="GO" id="GO:0008840">
    <property type="term" value="F:4-hydroxy-tetrahydrodipicolinate synthase activity"/>
    <property type="evidence" value="ECO:0007669"/>
    <property type="project" value="TreeGrafter"/>
</dbReference>
<name>C5C369_BEUC1</name>
<dbReference type="PRINTS" id="PR00146">
    <property type="entry name" value="DHPICSNTHASE"/>
</dbReference>
<dbReference type="EMBL" id="CP001618">
    <property type="protein sequence ID" value="ACQ79768.1"/>
    <property type="molecule type" value="Genomic_DNA"/>
</dbReference>
<dbReference type="Pfam" id="PF00701">
    <property type="entry name" value="DHDPS"/>
    <property type="match status" value="1"/>
</dbReference>
<evidence type="ECO:0000256" key="6">
    <source>
        <dbReference type="PIRSR" id="PIRSR001365-2"/>
    </source>
</evidence>
<protein>
    <submittedName>
        <fullName evidence="7">Dihydrodipicolinate synthetase</fullName>
    </submittedName>
</protein>
<dbReference type="PANTHER" id="PTHR12128:SF66">
    <property type="entry name" value="4-HYDROXY-2-OXOGLUTARATE ALDOLASE, MITOCHONDRIAL"/>
    <property type="match status" value="1"/>
</dbReference>
<comment type="similarity">
    <text evidence="1 4">Belongs to the DapA family.</text>
</comment>
<keyword evidence="8" id="KW-1185">Reference proteome</keyword>
<dbReference type="HOGENOM" id="CLU_049343_0_1_11"/>
<evidence type="ECO:0000256" key="5">
    <source>
        <dbReference type="PIRSR" id="PIRSR001365-1"/>
    </source>
</evidence>
<proteinExistence type="inferred from homology"/>
<dbReference type="Gene3D" id="3.20.20.70">
    <property type="entry name" value="Aldolase class I"/>
    <property type="match status" value="1"/>
</dbReference>
<feature type="binding site" evidence="6">
    <location>
        <position position="209"/>
    </location>
    <ligand>
        <name>pyruvate</name>
        <dbReference type="ChEBI" id="CHEBI:15361"/>
    </ligand>
</feature>
<keyword evidence="2 4" id="KW-0456">Lyase</keyword>
<dbReference type="PROSITE" id="PS00666">
    <property type="entry name" value="DHDPS_2"/>
    <property type="match status" value="1"/>
</dbReference>
<dbReference type="InterPro" id="IPR002220">
    <property type="entry name" value="DapA-like"/>
</dbReference>